<dbReference type="STRING" id="1165861.A0A0L0UN76"/>
<protein>
    <recommendedName>
        <fullName evidence="1">DEAD-box helicase OB fold domain-containing protein</fullName>
    </recommendedName>
</protein>
<dbReference type="EMBL" id="AJIL01002024">
    <property type="protein sequence ID" value="KNE88425.1"/>
    <property type="molecule type" value="Genomic_DNA"/>
</dbReference>
<dbReference type="Pfam" id="PF07717">
    <property type="entry name" value="OB_NTP_bind"/>
    <property type="match status" value="1"/>
</dbReference>
<keyword evidence="3" id="KW-1185">Reference proteome</keyword>
<organism evidence="2 3">
    <name type="scientific">Puccinia striiformis f. sp. tritici PST-78</name>
    <dbReference type="NCBI Taxonomy" id="1165861"/>
    <lineage>
        <taxon>Eukaryota</taxon>
        <taxon>Fungi</taxon>
        <taxon>Dikarya</taxon>
        <taxon>Basidiomycota</taxon>
        <taxon>Pucciniomycotina</taxon>
        <taxon>Pucciniomycetes</taxon>
        <taxon>Pucciniales</taxon>
        <taxon>Pucciniaceae</taxon>
        <taxon>Puccinia</taxon>
    </lineage>
</organism>
<comment type="caution">
    <text evidence="2">The sequence shown here is derived from an EMBL/GenBank/DDBJ whole genome shotgun (WGS) entry which is preliminary data.</text>
</comment>
<gene>
    <name evidence="2" type="ORF">PSTG_18175</name>
</gene>
<dbReference type="OrthoDB" id="10253254at2759"/>
<accession>A0A0L0UN76</accession>
<evidence type="ECO:0000313" key="3">
    <source>
        <dbReference type="Proteomes" id="UP000054564"/>
    </source>
</evidence>
<sequence>MKVQKLEVLACGTDWDVIRKCICAGYFHQAARVKGIGEYQNCRTGVPMQLHPTSALYGLGFLPDYVVYHELILTSKEYMQCVTSVDPYWLAELGPAFFSDRKRKEFELEELRKAKSMACQTPRILGVGGPQLSRLAGSGLTPRRTPRRFGM</sequence>
<reference evidence="3" key="1">
    <citation type="submission" date="2014-03" db="EMBL/GenBank/DDBJ databases">
        <title>The Genome Sequence of Puccinia striiformis f. sp. tritici PST-78.</title>
        <authorList>
            <consortium name="The Broad Institute Genome Sequencing Platform"/>
            <person name="Cuomo C."/>
            <person name="Hulbert S."/>
            <person name="Chen X."/>
            <person name="Walker B."/>
            <person name="Young S.K."/>
            <person name="Zeng Q."/>
            <person name="Gargeya S."/>
            <person name="Fitzgerald M."/>
            <person name="Haas B."/>
            <person name="Abouelleil A."/>
            <person name="Alvarado L."/>
            <person name="Arachchi H.M."/>
            <person name="Berlin A.M."/>
            <person name="Chapman S.B."/>
            <person name="Goldberg J."/>
            <person name="Griggs A."/>
            <person name="Gujja S."/>
            <person name="Hansen M."/>
            <person name="Howarth C."/>
            <person name="Imamovic A."/>
            <person name="Larimer J."/>
            <person name="McCowan C."/>
            <person name="Montmayeur A."/>
            <person name="Murphy C."/>
            <person name="Neiman D."/>
            <person name="Pearson M."/>
            <person name="Priest M."/>
            <person name="Roberts A."/>
            <person name="Saif S."/>
            <person name="Shea T."/>
            <person name="Sisk P."/>
            <person name="Sykes S."/>
            <person name="Wortman J."/>
            <person name="Nusbaum C."/>
            <person name="Birren B."/>
        </authorList>
    </citation>
    <scope>NUCLEOTIDE SEQUENCE [LARGE SCALE GENOMIC DNA]</scope>
    <source>
        <strain evidence="3">race PST-78</strain>
    </source>
</reference>
<dbReference type="InterPro" id="IPR011709">
    <property type="entry name" value="DEAD-box_helicase_OB_fold"/>
</dbReference>
<dbReference type="AlphaFoldDB" id="A0A0L0UN76"/>
<feature type="domain" description="DEAD-box helicase OB fold" evidence="1">
    <location>
        <begin position="18"/>
        <end position="96"/>
    </location>
</feature>
<proteinExistence type="predicted"/>
<evidence type="ECO:0000313" key="2">
    <source>
        <dbReference type="EMBL" id="KNE88425.1"/>
    </source>
</evidence>
<evidence type="ECO:0000259" key="1">
    <source>
        <dbReference type="Pfam" id="PF07717"/>
    </source>
</evidence>
<dbReference type="Proteomes" id="UP000054564">
    <property type="component" value="Unassembled WGS sequence"/>
</dbReference>
<name>A0A0L0UN76_9BASI</name>